<evidence type="ECO:0000256" key="1">
    <source>
        <dbReference type="SAM" id="MobiDB-lite"/>
    </source>
</evidence>
<keyword evidence="3" id="KW-1185">Reference proteome</keyword>
<organism evidence="2 3">
    <name type="scientific">Armillaria ostoyae</name>
    <name type="common">Armillaria root rot fungus</name>
    <dbReference type="NCBI Taxonomy" id="47428"/>
    <lineage>
        <taxon>Eukaryota</taxon>
        <taxon>Fungi</taxon>
        <taxon>Dikarya</taxon>
        <taxon>Basidiomycota</taxon>
        <taxon>Agaricomycotina</taxon>
        <taxon>Agaricomycetes</taxon>
        <taxon>Agaricomycetidae</taxon>
        <taxon>Agaricales</taxon>
        <taxon>Marasmiineae</taxon>
        <taxon>Physalacriaceae</taxon>
        <taxon>Armillaria</taxon>
    </lineage>
</organism>
<accession>A0A284RE97</accession>
<gene>
    <name evidence="2" type="ORF">ARMOST_10425</name>
</gene>
<name>A0A284RE97_ARMOS</name>
<protein>
    <submittedName>
        <fullName evidence="2">Uncharacterized protein</fullName>
    </submittedName>
</protein>
<dbReference type="AlphaFoldDB" id="A0A284RE97"/>
<sequence>MHRPQQDTRCPVDVIDKWSPEPLASSVKRPSACNHVEKGTPSHQPSDTQVSETKSQQTTPVLSNSSAVIPAQASSINVKADSSAVGVKRARLSADWDGDVPSTKRRHVGTLPQKIR</sequence>
<feature type="region of interest" description="Disordered" evidence="1">
    <location>
        <begin position="21"/>
        <end position="68"/>
    </location>
</feature>
<evidence type="ECO:0000313" key="2">
    <source>
        <dbReference type="EMBL" id="SJL07082.1"/>
    </source>
</evidence>
<dbReference type="Proteomes" id="UP000219338">
    <property type="component" value="Unassembled WGS sequence"/>
</dbReference>
<dbReference type="OrthoDB" id="3061783at2759"/>
<proteinExistence type="predicted"/>
<evidence type="ECO:0000313" key="3">
    <source>
        <dbReference type="Proteomes" id="UP000219338"/>
    </source>
</evidence>
<dbReference type="EMBL" id="FUEG01000007">
    <property type="protein sequence ID" value="SJL07082.1"/>
    <property type="molecule type" value="Genomic_DNA"/>
</dbReference>
<feature type="region of interest" description="Disordered" evidence="1">
    <location>
        <begin position="96"/>
        <end position="116"/>
    </location>
</feature>
<feature type="compositionally biased region" description="Polar residues" evidence="1">
    <location>
        <begin position="41"/>
        <end position="68"/>
    </location>
</feature>
<reference evidence="3" key="1">
    <citation type="journal article" date="2017" name="Nat. Ecol. Evol.">
        <title>Genome expansion and lineage-specific genetic innovations in the forest pathogenic fungi Armillaria.</title>
        <authorList>
            <person name="Sipos G."/>
            <person name="Prasanna A.N."/>
            <person name="Walter M.C."/>
            <person name="O'Connor E."/>
            <person name="Balint B."/>
            <person name="Krizsan K."/>
            <person name="Kiss B."/>
            <person name="Hess J."/>
            <person name="Varga T."/>
            <person name="Slot J."/>
            <person name="Riley R."/>
            <person name="Boka B."/>
            <person name="Rigling D."/>
            <person name="Barry K."/>
            <person name="Lee J."/>
            <person name="Mihaltcheva S."/>
            <person name="LaButti K."/>
            <person name="Lipzen A."/>
            <person name="Waldron R."/>
            <person name="Moloney N.M."/>
            <person name="Sperisen C."/>
            <person name="Kredics L."/>
            <person name="Vagvoelgyi C."/>
            <person name="Patrignani A."/>
            <person name="Fitzpatrick D."/>
            <person name="Nagy I."/>
            <person name="Doyle S."/>
            <person name="Anderson J.B."/>
            <person name="Grigoriev I.V."/>
            <person name="Gueldener U."/>
            <person name="Muensterkoetter M."/>
            <person name="Nagy L.G."/>
        </authorList>
    </citation>
    <scope>NUCLEOTIDE SEQUENCE [LARGE SCALE GENOMIC DNA]</scope>
    <source>
        <strain evidence="3">C18/9</strain>
    </source>
</reference>